<keyword evidence="2" id="KW-0472">Membrane</keyword>
<dbReference type="EMBL" id="JANIEX010000343">
    <property type="protein sequence ID" value="KAJ3568481.1"/>
    <property type="molecule type" value="Genomic_DNA"/>
</dbReference>
<feature type="transmembrane region" description="Helical" evidence="2">
    <location>
        <begin position="24"/>
        <end position="49"/>
    </location>
</feature>
<reference evidence="3" key="1">
    <citation type="submission" date="2022-07" db="EMBL/GenBank/DDBJ databases">
        <title>Genome Sequence of Leucocoprinus birnbaumii.</title>
        <authorList>
            <person name="Buettner E."/>
        </authorList>
    </citation>
    <scope>NUCLEOTIDE SEQUENCE</scope>
    <source>
        <strain evidence="3">VT141</strain>
    </source>
</reference>
<keyword evidence="2" id="KW-1133">Transmembrane helix</keyword>
<keyword evidence="2" id="KW-0812">Transmembrane</keyword>
<evidence type="ECO:0000256" key="1">
    <source>
        <dbReference type="SAM" id="MobiDB-lite"/>
    </source>
</evidence>
<dbReference type="AlphaFoldDB" id="A0AAD5VYI6"/>
<comment type="caution">
    <text evidence="3">The sequence shown here is derived from an EMBL/GenBank/DDBJ whole genome shotgun (WGS) entry which is preliminary data.</text>
</comment>
<feature type="compositionally biased region" description="Polar residues" evidence="1">
    <location>
        <begin position="129"/>
        <end position="155"/>
    </location>
</feature>
<keyword evidence="4" id="KW-1185">Reference proteome</keyword>
<feature type="region of interest" description="Disordered" evidence="1">
    <location>
        <begin position="129"/>
        <end position="160"/>
    </location>
</feature>
<evidence type="ECO:0008006" key="5">
    <source>
        <dbReference type="Google" id="ProtNLM"/>
    </source>
</evidence>
<evidence type="ECO:0000313" key="4">
    <source>
        <dbReference type="Proteomes" id="UP001213000"/>
    </source>
</evidence>
<accession>A0AAD5VYI6</accession>
<name>A0AAD5VYI6_9AGAR</name>
<organism evidence="3 4">
    <name type="scientific">Leucocoprinus birnbaumii</name>
    <dbReference type="NCBI Taxonomy" id="56174"/>
    <lineage>
        <taxon>Eukaryota</taxon>
        <taxon>Fungi</taxon>
        <taxon>Dikarya</taxon>
        <taxon>Basidiomycota</taxon>
        <taxon>Agaricomycotina</taxon>
        <taxon>Agaricomycetes</taxon>
        <taxon>Agaricomycetidae</taxon>
        <taxon>Agaricales</taxon>
        <taxon>Agaricineae</taxon>
        <taxon>Agaricaceae</taxon>
        <taxon>Leucocoprinus</taxon>
    </lineage>
</organism>
<proteinExistence type="predicted"/>
<evidence type="ECO:0000256" key="2">
    <source>
        <dbReference type="SAM" id="Phobius"/>
    </source>
</evidence>
<sequence length="330" mass="35883">MPIIALSRRAAEGALQNGSGSISAMYIIGFSIAGAIFLAIVLWLGVYLYRRRRARQRQSRMGAAFLSVRGLVKEDSFDEKYSPSQPNSPMNFNRSNMGSKVVLPTKALIKTSQEQLRAERDYIVAHHQTSNSTPKPFSFALQTSPSPRPTSSNERLSVARDSYSPASRMSRFSVFSTNSSYNESVISGTSGDAAGRSIRKIRQTFSPVLPDELLVSPGEQLMVLQSFDDGWCVVGRESGILMPQPKSLFGGSRASRAFTPTLLFGHGGAGVGTRSGGNVELGMVPAWCFLKPVKGLRAERPMRSSSLGVTVQMDGLGVVDRNDTISWSNF</sequence>
<protein>
    <recommendedName>
        <fullName evidence="5">SH3 domain-containing protein</fullName>
    </recommendedName>
</protein>
<dbReference type="Proteomes" id="UP001213000">
    <property type="component" value="Unassembled WGS sequence"/>
</dbReference>
<gene>
    <name evidence="3" type="ORF">NP233_g5686</name>
</gene>
<evidence type="ECO:0000313" key="3">
    <source>
        <dbReference type="EMBL" id="KAJ3568481.1"/>
    </source>
</evidence>